<proteinExistence type="predicted"/>
<reference evidence="2" key="2">
    <citation type="submission" date="2020-09" db="EMBL/GenBank/DDBJ databases">
        <authorList>
            <person name="Sun Q."/>
            <person name="Zhou Y."/>
        </authorList>
    </citation>
    <scope>NUCLEOTIDE SEQUENCE</scope>
    <source>
        <strain evidence="2">CGMCC 4.5737</strain>
    </source>
</reference>
<protein>
    <recommendedName>
        <fullName evidence="4">Lipid droplet-associated protein</fullName>
    </recommendedName>
</protein>
<accession>A0A8J3FW55</accession>
<sequence length="193" mass="20881">MKPLPLPVRVAAGLAVTAVEEARKLPRQLAGLPVTVASQALQLSMRVQQQITELAIKGDEALAGLRPAEEQPEWATFDEDLETAPARPGRAEPGLPEEEPTWRSEEPGLDEGMLDIELADEAEAPARGAAVPQEPPLADYDGMTLAQVRARLRKLSVDDLAALLAWERGHADRPQFSSMLANRLAKVRAEGSQ</sequence>
<feature type="region of interest" description="Disordered" evidence="1">
    <location>
        <begin position="84"/>
        <end position="138"/>
    </location>
</feature>
<evidence type="ECO:0000313" key="3">
    <source>
        <dbReference type="Proteomes" id="UP000637578"/>
    </source>
</evidence>
<gene>
    <name evidence="2" type="ORF">GCM10012275_44520</name>
</gene>
<comment type="caution">
    <text evidence="2">The sequence shown here is derived from an EMBL/GenBank/DDBJ whole genome shotgun (WGS) entry which is preliminary data.</text>
</comment>
<evidence type="ECO:0000256" key="1">
    <source>
        <dbReference type="SAM" id="MobiDB-lite"/>
    </source>
</evidence>
<dbReference type="EMBL" id="BMMK01000023">
    <property type="protein sequence ID" value="GGM69200.1"/>
    <property type="molecule type" value="Genomic_DNA"/>
</dbReference>
<dbReference type="RefSeq" id="WP_189060344.1">
    <property type="nucleotide sequence ID" value="NZ_BMMK01000023.1"/>
</dbReference>
<evidence type="ECO:0000313" key="2">
    <source>
        <dbReference type="EMBL" id="GGM69200.1"/>
    </source>
</evidence>
<dbReference type="AlphaFoldDB" id="A0A8J3FW55"/>
<dbReference type="InterPro" id="IPR047728">
    <property type="entry name" value="LipDrop-assoc"/>
</dbReference>
<dbReference type="Proteomes" id="UP000637578">
    <property type="component" value="Unassembled WGS sequence"/>
</dbReference>
<reference evidence="2" key="1">
    <citation type="journal article" date="2014" name="Int. J. Syst. Evol. Microbiol.">
        <title>Complete genome sequence of Corynebacterium casei LMG S-19264T (=DSM 44701T), isolated from a smear-ripened cheese.</title>
        <authorList>
            <consortium name="US DOE Joint Genome Institute (JGI-PGF)"/>
            <person name="Walter F."/>
            <person name="Albersmeier A."/>
            <person name="Kalinowski J."/>
            <person name="Ruckert C."/>
        </authorList>
    </citation>
    <scope>NUCLEOTIDE SEQUENCE</scope>
    <source>
        <strain evidence="2">CGMCC 4.5737</strain>
    </source>
</reference>
<evidence type="ECO:0008006" key="4">
    <source>
        <dbReference type="Google" id="ProtNLM"/>
    </source>
</evidence>
<keyword evidence="3" id="KW-1185">Reference proteome</keyword>
<name>A0A8J3FW55_9PSEU</name>
<feature type="compositionally biased region" description="Acidic residues" evidence="1">
    <location>
        <begin position="107"/>
        <end position="123"/>
    </location>
</feature>
<organism evidence="2 3">
    <name type="scientific">Longimycelium tulufanense</name>
    <dbReference type="NCBI Taxonomy" id="907463"/>
    <lineage>
        <taxon>Bacteria</taxon>
        <taxon>Bacillati</taxon>
        <taxon>Actinomycetota</taxon>
        <taxon>Actinomycetes</taxon>
        <taxon>Pseudonocardiales</taxon>
        <taxon>Pseudonocardiaceae</taxon>
        <taxon>Longimycelium</taxon>
    </lineage>
</organism>
<dbReference type="NCBIfam" id="NF033649">
    <property type="entry name" value="LipDrop_Rv1109c"/>
    <property type="match status" value="1"/>
</dbReference>